<dbReference type="EMBL" id="JAHRHJ020000002">
    <property type="protein sequence ID" value="KAH9326724.1"/>
    <property type="molecule type" value="Genomic_DNA"/>
</dbReference>
<feature type="non-terminal residue" evidence="3">
    <location>
        <position position="721"/>
    </location>
</feature>
<feature type="transmembrane region" description="Helical" evidence="1">
    <location>
        <begin position="592"/>
        <end position="610"/>
    </location>
</feature>
<name>A0AA38GNZ5_TAXCH</name>
<dbReference type="OMA" id="YLFLVHI"/>
<keyword evidence="1" id="KW-0472">Membrane</keyword>
<keyword evidence="2" id="KW-0732">Signal</keyword>
<dbReference type="Pfam" id="PF04114">
    <property type="entry name" value="Gaa1"/>
    <property type="match status" value="1"/>
</dbReference>
<dbReference type="AlphaFoldDB" id="A0AA38GNZ5"/>
<feature type="transmembrane region" description="Helical" evidence="1">
    <location>
        <begin position="616"/>
        <end position="636"/>
    </location>
</feature>
<gene>
    <name evidence="3" type="ORF">KI387_006902</name>
</gene>
<feature type="transmembrane region" description="Helical" evidence="1">
    <location>
        <begin position="517"/>
        <end position="541"/>
    </location>
</feature>
<dbReference type="GO" id="GO:0042765">
    <property type="term" value="C:GPI-anchor transamidase complex"/>
    <property type="evidence" value="ECO:0007669"/>
    <property type="project" value="InterPro"/>
</dbReference>
<feature type="transmembrane region" description="Helical" evidence="1">
    <location>
        <begin position="648"/>
        <end position="670"/>
    </location>
</feature>
<organism evidence="3 4">
    <name type="scientific">Taxus chinensis</name>
    <name type="common">Chinese yew</name>
    <name type="synonym">Taxus wallichiana var. chinensis</name>
    <dbReference type="NCBI Taxonomy" id="29808"/>
    <lineage>
        <taxon>Eukaryota</taxon>
        <taxon>Viridiplantae</taxon>
        <taxon>Streptophyta</taxon>
        <taxon>Embryophyta</taxon>
        <taxon>Tracheophyta</taxon>
        <taxon>Spermatophyta</taxon>
        <taxon>Pinopsida</taxon>
        <taxon>Pinidae</taxon>
        <taxon>Conifers II</taxon>
        <taxon>Cupressales</taxon>
        <taxon>Taxaceae</taxon>
        <taxon>Taxus</taxon>
    </lineage>
</organism>
<comment type="caution">
    <text evidence="3">The sequence shown here is derived from an EMBL/GenBank/DDBJ whole genome shotgun (WGS) entry which is preliminary data.</text>
</comment>
<keyword evidence="1" id="KW-1133">Transmembrane helix</keyword>
<feature type="transmembrane region" description="Helical" evidence="1">
    <location>
        <begin position="700"/>
        <end position="719"/>
    </location>
</feature>
<dbReference type="PANTHER" id="PTHR13304:SF0">
    <property type="entry name" value="GLYCOSYLPHOSPHATIDYLINOSITOL ANCHOR ATTACHMENT 1 PROTEIN"/>
    <property type="match status" value="1"/>
</dbReference>
<accession>A0AA38GNZ5</accession>
<dbReference type="PIRSF" id="PIRSF036762">
    <property type="entry name" value="GAA1"/>
    <property type="match status" value="1"/>
</dbReference>
<dbReference type="GO" id="GO:0016255">
    <property type="term" value="P:attachment of GPI anchor to protein"/>
    <property type="evidence" value="ECO:0007669"/>
    <property type="project" value="TreeGrafter"/>
</dbReference>
<keyword evidence="4" id="KW-1185">Reference proteome</keyword>
<evidence type="ECO:0000313" key="4">
    <source>
        <dbReference type="Proteomes" id="UP000824469"/>
    </source>
</evidence>
<feature type="transmembrane region" description="Helical" evidence="1">
    <location>
        <begin position="553"/>
        <end position="571"/>
    </location>
</feature>
<feature type="signal peptide" evidence="2">
    <location>
        <begin position="1"/>
        <end position="18"/>
    </location>
</feature>
<proteinExistence type="predicted"/>
<evidence type="ECO:0008006" key="5">
    <source>
        <dbReference type="Google" id="ProtNLM"/>
    </source>
</evidence>
<dbReference type="Proteomes" id="UP000824469">
    <property type="component" value="Unassembled WGS sequence"/>
</dbReference>
<sequence>VLCCFAGVVTLLLLPLLAKNTYISENALIPGSSNARYSNQEIKVANDIAKEILALKLSSSQNCVAIQSLLVQYMYETGGDVYFHKFLPPDNTFEPSSFFIDSSYSKRKEYNSSDSSFPGVNVVGIIRAPHGDGKEAIVLVTPFHSDNVDIGDALSLGLGFSLFRLFSRTVWLAKDIIWLAADSKYGTHTAVAAWLKDYHEPEFYYSSASLKFYSPIDSQNPSEKKEISFEQTDYNRLDDFQRAGTIAAGLVFQVKDTWIQTDKDKVNVYAEGCNGQMPNLDLINVVNFLAVHRQGLEVKVESISHILRWKWLSVLGGILEWLGKVAAILNPDWKFGLPAFEYVHGSATLASSIYHQALGIPTGAHGAFRDYQVDAITLEMSPRFSLENEIARVSFLLKVGRLLEGVVRSVNNLLEKFHQSFFLYFLTASGRFVSVGVYIIPFALLVVPLMILAASLCSCKHDSLTTPSKSDDEPVPLKHHESEVTDISASQSATSDTYSSGQDLNVTISLNLQSQQWFVAAKVVLLVHLWAFVVSMLPFLIYKFSIQGSEMKLIIWIVSSCLTLFVGNSILGCRYTRFAMHHDAANQFDMEGWVALKAFTLGATSIGLGIMSIINFAAAFLGAITLVPMCLSVYPLKYFLKAINVRKALLMFLSILFTLLAFPPVTMLTLKALSDDFSKVSFADLWNWAEILWSSQSATYVYLFLVHIPCWVLCSYVLLYN</sequence>
<evidence type="ECO:0000256" key="2">
    <source>
        <dbReference type="SAM" id="SignalP"/>
    </source>
</evidence>
<evidence type="ECO:0000256" key="1">
    <source>
        <dbReference type="SAM" id="Phobius"/>
    </source>
</evidence>
<reference evidence="3 4" key="1">
    <citation type="journal article" date="2021" name="Nat. Plants">
        <title>The Taxus genome provides insights into paclitaxel biosynthesis.</title>
        <authorList>
            <person name="Xiong X."/>
            <person name="Gou J."/>
            <person name="Liao Q."/>
            <person name="Li Y."/>
            <person name="Zhou Q."/>
            <person name="Bi G."/>
            <person name="Li C."/>
            <person name="Du R."/>
            <person name="Wang X."/>
            <person name="Sun T."/>
            <person name="Guo L."/>
            <person name="Liang H."/>
            <person name="Lu P."/>
            <person name="Wu Y."/>
            <person name="Zhang Z."/>
            <person name="Ro D.K."/>
            <person name="Shang Y."/>
            <person name="Huang S."/>
            <person name="Yan J."/>
        </authorList>
    </citation>
    <scope>NUCLEOTIDE SEQUENCE [LARGE SCALE GENOMIC DNA]</scope>
    <source>
        <strain evidence="3">Ta-2019</strain>
    </source>
</reference>
<keyword evidence="1" id="KW-0812">Transmembrane</keyword>
<evidence type="ECO:0000313" key="3">
    <source>
        <dbReference type="EMBL" id="KAH9326724.1"/>
    </source>
</evidence>
<protein>
    <recommendedName>
        <fullName evidence="5">Glycosylphosphatidylinositol anchor attachment 1 protein</fullName>
    </recommendedName>
</protein>
<dbReference type="PANTHER" id="PTHR13304">
    <property type="entry name" value="GLYCOSYLPHOSPHATIDYLINOSITOL ANCHOR ATTACHMENT 1 PROTEIN"/>
    <property type="match status" value="1"/>
</dbReference>
<dbReference type="InterPro" id="IPR007246">
    <property type="entry name" value="Gaa1"/>
</dbReference>
<feature type="chain" id="PRO_5041377819" description="Glycosylphosphatidylinositol anchor attachment 1 protein" evidence="2">
    <location>
        <begin position="19"/>
        <end position="721"/>
    </location>
</feature>
<feature type="transmembrane region" description="Helical" evidence="1">
    <location>
        <begin position="421"/>
        <end position="454"/>
    </location>
</feature>